<dbReference type="RefSeq" id="WP_262311021.1">
    <property type="nucleotide sequence ID" value="NZ_CP106679.1"/>
</dbReference>
<evidence type="ECO:0000256" key="1">
    <source>
        <dbReference type="SAM" id="MobiDB-lite"/>
    </source>
</evidence>
<keyword evidence="3" id="KW-1185">Reference proteome</keyword>
<name>A0ABY6CSV3_9BACT</name>
<organism evidence="2 3">
    <name type="scientific">Reichenbachiella agarivorans</name>
    <dbReference type="NCBI Taxonomy" id="2979464"/>
    <lineage>
        <taxon>Bacteria</taxon>
        <taxon>Pseudomonadati</taxon>
        <taxon>Bacteroidota</taxon>
        <taxon>Cytophagia</taxon>
        <taxon>Cytophagales</taxon>
        <taxon>Reichenbachiellaceae</taxon>
        <taxon>Reichenbachiella</taxon>
    </lineage>
</organism>
<proteinExistence type="predicted"/>
<evidence type="ECO:0000313" key="3">
    <source>
        <dbReference type="Proteomes" id="UP001065174"/>
    </source>
</evidence>
<feature type="region of interest" description="Disordered" evidence="1">
    <location>
        <begin position="236"/>
        <end position="269"/>
    </location>
</feature>
<reference evidence="2" key="1">
    <citation type="submission" date="2022-09" db="EMBL/GenBank/DDBJ databases">
        <title>Comparative genomics and taxonomic characterization of three novel marine species of genus Reichenbachiella exhibiting antioxidant and polysaccharide degradation activities.</title>
        <authorList>
            <person name="Muhammad N."/>
            <person name="Lee Y.-J."/>
            <person name="Ko J."/>
            <person name="Kim S.-G."/>
        </authorList>
    </citation>
    <scope>NUCLEOTIDE SEQUENCE</scope>
    <source>
        <strain evidence="2">BKB1-1</strain>
    </source>
</reference>
<gene>
    <name evidence="2" type="ORF">N6H18_06445</name>
</gene>
<evidence type="ECO:0000313" key="2">
    <source>
        <dbReference type="EMBL" id="UXP33592.1"/>
    </source>
</evidence>
<accession>A0ABY6CSV3</accession>
<protein>
    <submittedName>
        <fullName evidence="2">Uncharacterized protein</fullName>
    </submittedName>
</protein>
<dbReference type="Proteomes" id="UP001065174">
    <property type="component" value="Chromosome"/>
</dbReference>
<sequence length="416" mass="47777">MHGSKLNPQAKKNYVNTYSQIILDDFFAENEDINGQQIISLTPIKQVNFFVLKVLFEEWQEETKKFRSPYFDYKNEEVNAALKTLVNTLSKNIAIQKADFKTLFEKAVDETLDYLYNPSDYLLKEVKKHNAQELTKEIKGNGKYIKLYKELYDGIVHSIENGMSTDLLVVESVVKNAVKNFAAGAAEAEELVKQFSSVAPLDIVEKDEPKPSEQPRKETAISFFDTLDELPTLEEITPDQKKDVASYKEPEDLTEEFTPEKTESQPTPEIEIKPEPKTVEAAPVVKQEETVSVKRKETIEQKSGSLHERFTTENILTLNQRYEENETKDTIASTHESKPISEIASSININQKYLFVNDLFEGNDKDYEAALEQIESSNSFDASVELLVQQYAKKYAWDMNSDEVKELLKVIFKRFR</sequence>
<dbReference type="EMBL" id="CP106679">
    <property type="protein sequence ID" value="UXP33592.1"/>
    <property type="molecule type" value="Genomic_DNA"/>
</dbReference>
<feature type="compositionally biased region" description="Basic and acidic residues" evidence="1">
    <location>
        <begin position="238"/>
        <end position="251"/>
    </location>
</feature>